<gene>
    <name evidence="3" type="ordered locus">Cpha266_0511</name>
</gene>
<organism evidence="3 4">
    <name type="scientific">Chlorobium phaeobacteroides (strain DSM 266 / SMG 266 / 2430)</name>
    <dbReference type="NCBI Taxonomy" id="290317"/>
    <lineage>
        <taxon>Bacteria</taxon>
        <taxon>Pseudomonadati</taxon>
        <taxon>Chlorobiota</taxon>
        <taxon>Chlorobiia</taxon>
        <taxon>Chlorobiales</taxon>
        <taxon>Chlorobiaceae</taxon>
        <taxon>Chlorobium/Pelodictyon group</taxon>
        <taxon>Chlorobium</taxon>
    </lineage>
</organism>
<keyword evidence="2" id="KW-0802">TPR repeat</keyword>
<dbReference type="AlphaFoldDB" id="A1BDU1"/>
<accession>A1BDU1</accession>
<dbReference type="OrthoDB" id="595327at2"/>
<protein>
    <submittedName>
        <fullName evidence="3">TPR repeat-containing protein</fullName>
    </submittedName>
</protein>
<evidence type="ECO:0000313" key="3">
    <source>
        <dbReference type="EMBL" id="ABL64568.1"/>
    </source>
</evidence>
<name>A1BDU1_CHLPD</name>
<sequence>MLKDALGAYRGGIHETTRVIGMRPDSADAWNDRANARNCLGNFSEAVSDYTRALELGLRFREALTALGNRGLARIVLGDLDGAHDDFSEIILRKPTNKLLLRSAFVQRASVKEKKGDSEGAAADRNMAVMLSVR</sequence>
<dbReference type="InterPro" id="IPR011990">
    <property type="entry name" value="TPR-like_helical_dom_sf"/>
</dbReference>
<dbReference type="KEGG" id="cph:Cpha266_0511"/>
<reference evidence="3 4" key="1">
    <citation type="submission" date="2006-12" db="EMBL/GenBank/DDBJ databases">
        <title>Complete sequence of Chlorobium phaeobacteroides DSM 266.</title>
        <authorList>
            <consortium name="US DOE Joint Genome Institute"/>
            <person name="Copeland A."/>
            <person name="Lucas S."/>
            <person name="Lapidus A."/>
            <person name="Barry K."/>
            <person name="Detter J.C."/>
            <person name="Glavina del Rio T."/>
            <person name="Hammon N."/>
            <person name="Israni S."/>
            <person name="Pitluck S."/>
            <person name="Goltsman E."/>
            <person name="Schmutz J."/>
            <person name="Larimer F."/>
            <person name="Land M."/>
            <person name="Hauser L."/>
            <person name="Mikhailova N."/>
            <person name="Li T."/>
            <person name="Overmann J."/>
            <person name="Bryant D.A."/>
            <person name="Richardson P."/>
        </authorList>
    </citation>
    <scope>NUCLEOTIDE SEQUENCE [LARGE SCALE GENOMIC DNA]</scope>
    <source>
        <strain evidence="3 4">DSM 266</strain>
    </source>
</reference>
<dbReference type="Proteomes" id="UP000008701">
    <property type="component" value="Chromosome"/>
</dbReference>
<dbReference type="PANTHER" id="PTHR44858:SF1">
    <property type="entry name" value="UDP-N-ACETYLGLUCOSAMINE--PEPTIDE N-ACETYLGLUCOSAMINYLTRANSFERASE SPINDLY-RELATED"/>
    <property type="match status" value="1"/>
</dbReference>
<evidence type="ECO:0000256" key="1">
    <source>
        <dbReference type="ARBA" id="ARBA00022737"/>
    </source>
</evidence>
<evidence type="ECO:0000256" key="2">
    <source>
        <dbReference type="ARBA" id="ARBA00022803"/>
    </source>
</evidence>
<dbReference type="InterPro" id="IPR019734">
    <property type="entry name" value="TPR_rpt"/>
</dbReference>
<dbReference type="PANTHER" id="PTHR44858">
    <property type="entry name" value="TETRATRICOPEPTIDE REPEAT PROTEIN 6"/>
    <property type="match status" value="1"/>
</dbReference>
<dbReference type="eggNOG" id="COG4785">
    <property type="taxonomic scope" value="Bacteria"/>
</dbReference>
<dbReference type="InterPro" id="IPR050498">
    <property type="entry name" value="Ycf3"/>
</dbReference>
<evidence type="ECO:0000313" key="4">
    <source>
        <dbReference type="Proteomes" id="UP000008701"/>
    </source>
</evidence>
<proteinExistence type="predicted"/>
<dbReference type="HOGENOM" id="CLU_1841555_0_0_10"/>
<dbReference type="SMART" id="SM00028">
    <property type="entry name" value="TPR"/>
    <property type="match status" value="2"/>
</dbReference>
<keyword evidence="4" id="KW-1185">Reference proteome</keyword>
<dbReference type="STRING" id="290317.Cpha266_0511"/>
<dbReference type="SUPFAM" id="SSF48452">
    <property type="entry name" value="TPR-like"/>
    <property type="match status" value="1"/>
</dbReference>
<keyword evidence="1" id="KW-0677">Repeat</keyword>
<dbReference type="EMBL" id="CP000492">
    <property type="protein sequence ID" value="ABL64568.1"/>
    <property type="molecule type" value="Genomic_DNA"/>
</dbReference>
<dbReference type="Gene3D" id="1.25.40.10">
    <property type="entry name" value="Tetratricopeptide repeat domain"/>
    <property type="match status" value="2"/>
</dbReference>